<sequence length="173" mass="18946">PSSHALLAALLHLPDSGSAFRKNTPCSELVALNSHLISTDIRPTADVLGTLPPHSSQFPACRSGTFIPPRSILFSLTSEPSASVPLTCSWYPCMTKTIAASDGETSQRSYAVPVQIRQKCCVDSGQKQTAERHHFHTTQRQDMRRKVQSRPVQSSRRRTTAVQPELQVSPDVA</sequence>
<evidence type="ECO:0000256" key="2">
    <source>
        <dbReference type="SAM" id="SignalP"/>
    </source>
</evidence>
<organism evidence="3 5">
    <name type="scientific">Colletotrichum higginsianum (strain IMI 349063)</name>
    <name type="common">Crucifer anthracnose fungus</name>
    <dbReference type="NCBI Taxonomy" id="759273"/>
    <lineage>
        <taxon>Eukaryota</taxon>
        <taxon>Fungi</taxon>
        <taxon>Dikarya</taxon>
        <taxon>Ascomycota</taxon>
        <taxon>Pezizomycotina</taxon>
        <taxon>Sordariomycetes</taxon>
        <taxon>Hypocreomycetidae</taxon>
        <taxon>Glomerellales</taxon>
        <taxon>Glomerellaceae</taxon>
        <taxon>Colletotrichum</taxon>
        <taxon>Colletotrichum destructivum species complex</taxon>
    </lineage>
</organism>
<feature type="chain" id="PRO_5007665395" evidence="2">
    <location>
        <begin position="20"/>
        <end position="173"/>
    </location>
</feature>
<reference evidence="5" key="2">
    <citation type="journal article" date="2012" name="Nat. Genet.">
        <title>Lifestyle transitions in plant pathogenic Colletotrichum fungi deciphered by genome and transcriptome analyses.</title>
        <authorList>
            <person name="O'Connell R.J."/>
            <person name="Thon M.R."/>
            <person name="Hacquard S."/>
            <person name="Amyotte S.G."/>
            <person name="Kleemann J."/>
            <person name="Torres M.F."/>
            <person name="Damm U."/>
            <person name="Buiate E.A."/>
            <person name="Epstein L."/>
            <person name="Alkan N."/>
            <person name="Altmueller J."/>
            <person name="Alvarado-Balderrama L."/>
            <person name="Bauser C.A."/>
            <person name="Becker C."/>
            <person name="Birren B.W."/>
            <person name="Chen Z."/>
            <person name="Choi J."/>
            <person name="Crouch J.A."/>
            <person name="Duvick J.P."/>
            <person name="Farman M.A."/>
            <person name="Gan P."/>
            <person name="Heiman D."/>
            <person name="Henrissat B."/>
            <person name="Howard R.J."/>
            <person name="Kabbage M."/>
            <person name="Koch C."/>
            <person name="Kracher B."/>
            <person name="Kubo Y."/>
            <person name="Law A.D."/>
            <person name="Lebrun M.-H."/>
            <person name="Lee Y.-H."/>
            <person name="Miyara I."/>
            <person name="Moore N."/>
            <person name="Neumann U."/>
            <person name="Nordstroem K."/>
            <person name="Panaccione D.G."/>
            <person name="Panstruga R."/>
            <person name="Place M."/>
            <person name="Proctor R.H."/>
            <person name="Prusky D."/>
            <person name="Rech G."/>
            <person name="Reinhardt R."/>
            <person name="Rollins J.A."/>
            <person name="Rounsley S."/>
            <person name="Schardl C.L."/>
            <person name="Schwartz D.C."/>
            <person name="Shenoy N."/>
            <person name="Shirasu K."/>
            <person name="Sikhakolli U.R."/>
            <person name="Stueber K."/>
            <person name="Sukno S.A."/>
            <person name="Sweigard J.A."/>
            <person name="Takano Y."/>
            <person name="Takahara H."/>
            <person name="Trail F."/>
            <person name="van der Does H.C."/>
            <person name="Voll L.M."/>
            <person name="Will I."/>
            <person name="Young S."/>
            <person name="Zeng Q."/>
            <person name="Zhang J."/>
            <person name="Zhou S."/>
            <person name="Dickman M.B."/>
            <person name="Schulze-Lefert P."/>
            <person name="Ver Loren van Themaat E."/>
            <person name="Ma L.-J."/>
            <person name="Vaillancourt L.J."/>
        </authorList>
    </citation>
    <scope>NUCLEOTIDE SEQUENCE [LARGE SCALE GENOMIC DNA]</scope>
    <source>
        <strain evidence="5">IMI 349063</strain>
    </source>
</reference>
<dbReference type="HOGENOM" id="CLU_1551266_0_0_1"/>
<dbReference type="Proteomes" id="UP000007174">
    <property type="component" value="Unassembled WGS sequence"/>
</dbReference>
<dbReference type="AlphaFoldDB" id="H1VUF9"/>
<evidence type="ECO:0000313" key="3">
    <source>
        <dbReference type="EMBL" id="CCF43868.1"/>
    </source>
</evidence>
<protein>
    <submittedName>
        <fullName evidence="3">Uncharacterized protein</fullName>
    </submittedName>
</protein>
<feature type="region of interest" description="Disordered" evidence="1">
    <location>
        <begin position="125"/>
        <end position="173"/>
    </location>
</feature>
<reference evidence="3" key="1">
    <citation type="submission" date="2011-12" db="EMBL/GenBank/DDBJ databases">
        <title>The genome sequence of Colletotrichum higginsianum IMI 34906.</title>
        <authorList>
            <person name="Ma L.-J."/>
            <person name="O'Connell R."/>
            <person name="van Themaat E.V.L."/>
            <person name="Stueber K."/>
            <person name="Young S.K."/>
            <person name="Zeng Q."/>
            <person name="Gargeya S."/>
            <person name="Fitzgerald M."/>
            <person name="Haas B."/>
            <person name="Abouelleil A."/>
            <person name="Alvarado L."/>
            <person name="Arachchi H.M."/>
            <person name="Berlin A."/>
            <person name="Chapman S.B."/>
            <person name="Gearin G."/>
            <person name="Goldberg J."/>
            <person name="Griggs A."/>
            <person name="Gujja S."/>
            <person name="Hansen M."/>
            <person name="Heiman D."/>
            <person name="Howarth C."/>
            <person name="Larimer J."/>
            <person name="Lui A."/>
            <person name="MacDonald P.J.P."/>
            <person name="McCowen C."/>
            <person name="Montmayeur A."/>
            <person name="Murphy C."/>
            <person name="Neiman D."/>
            <person name="Pearson M."/>
            <person name="Priest M."/>
            <person name="Roberts A."/>
            <person name="Saif S."/>
            <person name="Shea T."/>
            <person name="Sisk P."/>
            <person name="Stolte C."/>
            <person name="Sykes S."/>
            <person name="Wortman J."/>
            <person name="Nusbaum C."/>
            <person name="Birren B."/>
        </authorList>
    </citation>
    <scope>NUCLEOTIDE SEQUENCE</scope>
    <source>
        <strain evidence="3">IMI 349063</strain>
    </source>
</reference>
<proteinExistence type="predicted"/>
<evidence type="ECO:0000313" key="5">
    <source>
        <dbReference type="Proteomes" id="UP000007174"/>
    </source>
</evidence>
<feature type="non-terminal residue" evidence="3">
    <location>
        <position position="1"/>
    </location>
</feature>
<gene>
    <name evidence="3" type="ORF">CH063_13450</name>
    <name evidence="4" type="ORF">CH063_15390</name>
</gene>
<feature type="signal peptide" evidence="2">
    <location>
        <begin position="1"/>
        <end position="19"/>
    </location>
</feature>
<accession>H1VUF9</accession>
<evidence type="ECO:0000313" key="4">
    <source>
        <dbReference type="EMBL" id="CCF46726.1"/>
    </source>
</evidence>
<dbReference type="EMBL" id="CACQ02006436">
    <property type="protein sequence ID" value="CCF43868.1"/>
    <property type="molecule type" value="Genomic_DNA"/>
</dbReference>
<keyword evidence="2" id="KW-0732">Signal</keyword>
<name>H1VUF9_COLHI</name>
<evidence type="ECO:0000256" key="1">
    <source>
        <dbReference type="SAM" id="MobiDB-lite"/>
    </source>
</evidence>
<dbReference type="EMBL" id="CACQ02009001">
    <property type="protein sequence ID" value="CCF46726.1"/>
    <property type="molecule type" value="Genomic_DNA"/>
</dbReference>